<feature type="region of interest" description="Disordered" evidence="1">
    <location>
        <begin position="82"/>
        <end position="107"/>
    </location>
</feature>
<proteinExistence type="predicted"/>
<gene>
    <name evidence="2" type="ORF">PCOR1329_LOCUS55801</name>
</gene>
<reference evidence="2" key="1">
    <citation type="submission" date="2023-10" db="EMBL/GenBank/DDBJ databases">
        <authorList>
            <person name="Chen Y."/>
            <person name="Shah S."/>
            <person name="Dougan E. K."/>
            <person name="Thang M."/>
            <person name="Chan C."/>
        </authorList>
    </citation>
    <scope>NUCLEOTIDE SEQUENCE [LARGE SCALE GENOMIC DNA]</scope>
</reference>
<accession>A0ABN9V918</accession>
<dbReference type="EMBL" id="CAUYUJ010016849">
    <property type="protein sequence ID" value="CAK0869455.1"/>
    <property type="molecule type" value="Genomic_DNA"/>
</dbReference>
<comment type="caution">
    <text evidence="2">The sequence shown here is derived from an EMBL/GenBank/DDBJ whole genome shotgun (WGS) entry which is preliminary data.</text>
</comment>
<feature type="non-terminal residue" evidence="2">
    <location>
        <position position="1"/>
    </location>
</feature>
<feature type="region of interest" description="Disordered" evidence="1">
    <location>
        <begin position="1"/>
        <end position="36"/>
    </location>
</feature>
<sequence length="258" mass="27306">VCPRRPRSRRGRQTPGQGGRPPPWSSPSLECAQCSGTSPDGMRGGCQSAGWSHTGPGRADGACTTPTRCACCGAPRREIWGTRGTPRRWSPARWARSAEGDGKRAAQTPRLTQLADDPEVGWACRPTPFSSLGGQRRGASLADPLDWAVTPKGPLGGASAAGSPPGGGARACRIEQEREEAALIESVAQEVRGLRALLHIGTVTDCHSPYVFLLLVLSAFSVPLTWHAGRCCVAICSYTISMLLHGACMRACVCMFQV</sequence>
<keyword evidence="3" id="KW-1185">Reference proteome</keyword>
<dbReference type="Proteomes" id="UP001189429">
    <property type="component" value="Unassembled WGS sequence"/>
</dbReference>
<evidence type="ECO:0000256" key="1">
    <source>
        <dbReference type="SAM" id="MobiDB-lite"/>
    </source>
</evidence>
<organism evidence="2 3">
    <name type="scientific">Prorocentrum cordatum</name>
    <dbReference type="NCBI Taxonomy" id="2364126"/>
    <lineage>
        <taxon>Eukaryota</taxon>
        <taxon>Sar</taxon>
        <taxon>Alveolata</taxon>
        <taxon>Dinophyceae</taxon>
        <taxon>Prorocentrales</taxon>
        <taxon>Prorocentraceae</taxon>
        <taxon>Prorocentrum</taxon>
    </lineage>
</organism>
<name>A0ABN9V918_9DINO</name>
<protein>
    <submittedName>
        <fullName evidence="2">Uncharacterized protein</fullName>
    </submittedName>
</protein>
<evidence type="ECO:0000313" key="3">
    <source>
        <dbReference type="Proteomes" id="UP001189429"/>
    </source>
</evidence>
<feature type="compositionally biased region" description="Basic residues" evidence="1">
    <location>
        <begin position="1"/>
        <end position="12"/>
    </location>
</feature>
<evidence type="ECO:0000313" key="2">
    <source>
        <dbReference type="EMBL" id="CAK0869455.1"/>
    </source>
</evidence>